<keyword evidence="5 11" id="KW-0812">Transmembrane</keyword>
<evidence type="ECO:0000256" key="5">
    <source>
        <dbReference type="ARBA" id="ARBA00022692"/>
    </source>
</evidence>
<keyword evidence="11" id="KW-0479">Metal-binding</keyword>
<name>A0A143Y4T4_9LACT</name>
<dbReference type="EMBL" id="FNYT01000001">
    <property type="protein sequence ID" value="SEI57380.1"/>
    <property type="molecule type" value="Genomic_DNA"/>
</dbReference>
<evidence type="ECO:0000256" key="1">
    <source>
        <dbReference type="ARBA" id="ARBA00001947"/>
    </source>
</evidence>
<comment type="subcellular location">
    <subcellularLocation>
        <location evidence="2">Membrane</location>
        <topology evidence="2">Multi-pass membrane protein</topology>
    </subcellularLocation>
</comment>
<dbReference type="Proteomes" id="UP000076878">
    <property type="component" value="Unassembled WGS sequence"/>
</dbReference>
<dbReference type="EC" id="3.4.24.-" evidence="11"/>
<keyword evidence="16" id="KW-1185">Reference proteome</keyword>
<dbReference type="InterPro" id="IPR001478">
    <property type="entry name" value="PDZ"/>
</dbReference>
<protein>
    <recommendedName>
        <fullName evidence="11">Zinc metalloprotease</fullName>
        <ecNumber evidence="11">3.4.24.-</ecNumber>
    </recommendedName>
</protein>
<evidence type="ECO:0000256" key="2">
    <source>
        <dbReference type="ARBA" id="ARBA00004141"/>
    </source>
</evidence>
<evidence type="ECO:0000256" key="9">
    <source>
        <dbReference type="ARBA" id="ARBA00023049"/>
    </source>
</evidence>
<dbReference type="GO" id="GO:0006508">
    <property type="term" value="P:proteolysis"/>
    <property type="evidence" value="ECO:0007669"/>
    <property type="project" value="UniProtKB-KW"/>
</dbReference>
<organism evidence="13 15">
    <name type="scientific">Trichococcus ilyis</name>
    <dbReference type="NCBI Taxonomy" id="640938"/>
    <lineage>
        <taxon>Bacteria</taxon>
        <taxon>Bacillati</taxon>
        <taxon>Bacillota</taxon>
        <taxon>Bacilli</taxon>
        <taxon>Lactobacillales</taxon>
        <taxon>Carnobacteriaceae</taxon>
        <taxon>Trichococcus</taxon>
    </lineage>
</organism>
<dbReference type="CDD" id="cd23081">
    <property type="entry name" value="cpPDZ_EcRseP-like"/>
    <property type="match status" value="1"/>
</dbReference>
<sequence>MFQTIITFIIVFSILVIIHEFGHFYFAKKAGILVREFAIGMGPKIFSHRKNGTTYTIRMLPIGGYVRMAGIGDEDPELKPGMPLNITLDEAQQVAQIDLSNKQHLRAVPIELLEADLEQALFIKGIIPGSSEAVTYEVKRDATIIEADGTEVQIAPIDVQYQSAPLLKRMMTNFAGPMNNFILGIAVFITIAFVQGGVTVNDNRLGDIQPDSPAEAAGLRADDEVLAIEGQEITDWTQLVASIQANPGKEITLSVVTKGQEARDVLVTPDTKTDEQGNDYGLIGVAPPMDRTLMAKIRYGFDEFWLIATSIFGLVFSMFRTGFQPDSFGGPVAIYAATEQVVDYGFLSVLSFLAYLSINLGVVNLLPVPALDGGKLLLNIVEGVRGKPLDPEKEGIITAVGMGLLLLLMVIVTWNDIQRFFFGQ</sequence>
<keyword evidence="8 11" id="KW-1133">Transmembrane helix</keyword>
<dbReference type="InterPro" id="IPR004387">
    <property type="entry name" value="Pept_M50_Zn"/>
</dbReference>
<feature type="domain" description="PDZ" evidence="12">
    <location>
        <begin position="197"/>
        <end position="238"/>
    </location>
</feature>
<proteinExistence type="inferred from homology"/>
<dbReference type="GO" id="GO:0004222">
    <property type="term" value="F:metalloendopeptidase activity"/>
    <property type="evidence" value="ECO:0007669"/>
    <property type="project" value="InterPro"/>
</dbReference>
<evidence type="ECO:0000313" key="13">
    <source>
        <dbReference type="EMBL" id="CZQ80100.1"/>
    </source>
</evidence>
<accession>A0A143Y4T4</accession>
<dbReference type="InterPro" id="IPR036034">
    <property type="entry name" value="PDZ_sf"/>
</dbReference>
<evidence type="ECO:0000256" key="7">
    <source>
        <dbReference type="ARBA" id="ARBA00022833"/>
    </source>
</evidence>
<dbReference type="GO" id="GO:0016020">
    <property type="term" value="C:membrane"/>
    <property type="evidence" value="ECO:0007669"/>
    <property type="project" value="UniProtKB-SubCell"/>
</dbReference>
<gene>
    <name evidence="14" type="ORF">SAMN05216375_101241</name>
    <name evidence="13" type="ORF">TR210_27</name>
</gene>
<keyword evidence="7 11" id="KW-0862">Zinc</keyword>
<dbReference type="SMART" id="SM00228">
    <property type="entry name" value="PDZ"/>
    <property type="match status" value="1"/>
</dbReference>
<evidence type="ECO:0000256" key="3">
    <source>
        <dbReference type="ARBA" id="ARBA00007931"/>
    </source>
</evidence>
<feature type="transmembrane region" description="Helical" evidence="11">
    <location>
        <begin position="178"/>
        <end position="198"/>
    </location>
</feature>
<feature type="transmembrane region" description="Helical" evidence="11">
    <location>
        <begin position="6"/>
        <end position="26"/>
    </location>
</feature>
<evidence type="ECO:0000256" key="11">
    <source>
        <dbReference type="RuleBase" id="RU362031"/>
    </source>
</evidence>
<reference evidence="14 16" key="2">
    <citation type="submission" date="2016-10" db="EMBL/GenBank/DDBJ databases">
        <authorList>
            <person name="Varghese N."/>
            <person name="Submissions S."/>
        </authorList>
    </citation>
    <scope>NUCLEOTIDE SEQUENCE [LARGE SCALE GENOMIC DNA]</scope>
    <source>
        <strain evidence="14 16">DSM 22150</strain>
    </source>
</reference>
<feature type="transmembrane region" description="Helical" evidence="11">
    <location>
        <begin position="344"/>
        <end position="366"/>
    </location>
</feature>
<dbReference type="Pfam" id="PF02163">
    <property type="entry name" value="Peptidase_M50"/>
    <property type="match status" value="1"/>
</dbReference>
<keyword evidence="4 14" id="KW-0645">Protease</keyword>
<feature type="transmembrane region" description="Helical" evidence="11">
    <location>
        <begin position="304"/>
        <end position="323"/>
    </location>
</feature>
<dbReference type="InterPro" id="IPR041489">
    <property type="entry name" value="PDZ_6"/>
</dbReference>
<comment type="cofactor">
    <cofactor evidence="1 11">
        <name>Zn(2+)</name>
        <dbReference type="ChEBI" id="CHEBI:29105"/>
    </cofactor>
</comment>
<dbReference type="NCBIfam" id="TIGR00054">
    <property type="entry name" value="RIP metalloprotease RseP"/>
    <property type="match status" value="1"/>
</dbReference>
<evidence type="ECO:0000259" key="12">
    <source>
        <dbReference type="PROSITE" id="PS50106"/>
    </source>
</evidence>
<dbReference type="GO" id="GO:0046872">
    <property type="term" value="F:metal ion binding"/>
    <property type="evidence" value="ECO:0007669"/>
    <property type="project" value="UniProtKB-KW"/>
</dbReference>
<dbReference type="EMBL" id="FJNB01000001">
    <property type="protein sequence ID" value="CZQ80100.1"/>
    <property type="molecule type" value="Genomic_DNA"/>
</dbReference>
<evidence type="ECO:0000256" key="4">
    <source>
        <dbReference type="ARBA" id="ARBA00022670"/>
    </source>
</evidence>
<keyword evidence="9 11" id="KW-0482">Metalloprotease</keyword>
<dbReference type="InterPro" id="IPR008915">
    <property type="entry name" value="Peptidase_M50"/>
</dbReference>
<dbReference type="PANTHER" id="PTHR42837">
    <property type="entry name" value="REGULATOR OF SIGMA-E PROTEASE RSEP"/>
    <property type="match status" value="1"/>
</dbReference>
<evidence type="ECO:0000256" key="6">
    <source>
        <dbReference type="ARBA" id="ARBA00022801"/>
    </source>
</evidence>
<dbReference type="SUPFAM" id="SSF50156">
    <property type="entry name" value="PDZ domain-like"/>
    <property type="match status" value="1"/>
</dbReference>
<reference evidence="13 15" key="1">
    <citation type="submission" date="2016-02" db="EMBL/GenBank/DDBJ databases">
        <authorList>
            <person name="Wen L."/>
            <person name="He K."/>
            <person name="Yang H."/>
        </authorList>
    </citation>
    <scope>NUCLEOTIDE SEQUENCE [LARGE SCALE GENOMIC DNA]</scope>
    <source>
        <strain evidence="13">Trichococcus_R210</strain>
    </source>
</reference>
<feature type="transmembrane region" description="Helical" evidence="11">
    <location>
        <begin position="395"/>
        <end position="414"/>
    </location>
</feature>
<dbReference type="Proteomes" id="UP000199280">
    <property type="component" value="Unassembled WGS sequence"/>
</dbReference>
<dbReference type="Pfam" id="PF17820">
    <property type="entry name" value="PDZ_6"/>
    <property type="match status" value="1"/>
</dbReference>
<evidence type="ECO:0000313" key="15">
    <source>
        <dbReference type="Proteomes" id="UP000076878"/>
    </source>
</evidence>
<dbReference type="CDD" id="cd06163">
    <property type="entry name" value="S2P-M50_PDZ_RseP-like"/>
    <property type="match status" value="1"/>
</dbReference>
<evidence type="ECO:0000256" key="10">
    <source>
        <dbReference type="ARBA" id="ARBA00023136"/>
    </source>
</evidence>
<dbReference type="PANTHER" id="PTHR42837:SF2">
    <property type="entry name" value="MEMBRANE METALLOPROTEASE ARASP2, CHLOROPLASTIC-RELATED"/>
    <property type="match status" value="1"/>
</dbReference>
<comment type="similarity">
    <text evidence="3 11">Belongs to the peptidase M50B family.</text>
</comment>
<evidence type="ECO:0000313" key="16">
    <source>
        <dbReference type="Proteomes" id="UP000199280"/>
    </source>
</evidence>
<dbReference type="Gene3D" id="2.30.42.10">
    <property type="match status" value="1"/>
</dbReference>
<dbReference type="AlphaFoldDB" id="A0A143Y4T4"/>
<dbReference type="STRING" id="640938.TR210_27"/>
<evidence type="ECO:0000256" key="8">
    <source>
        <dbReference type="ARBA" id="ARBA00022989"/>
    </source>
</evidence>
<keyword evidence="10 11" id="KW-0472">Membrane</keyword>
<evidence type="ECO:0000313" key="14">
    <source>
        <dbReference type="EMBL" id="SEI57380.1"/>
    </source>
</evidence>
<dbReference type="PROSITE" id="PS50106">
    <property type="entry name" value="PDZ"/>
    <property type="match status" value="1"/>
</dbReference>
<dbReference type="OrthoDB" id="9782003at2"/>
<dbReference type="RefSeq" id="WP_068620334.1">
    <property type="nucleotide sequence ID" value="NZ_FJNB01000001.1"/>
</dbReference>
<keyword evidence="6 11" id="KW-0378">Hydrolase</keyword>